<dbReference type="OrthoDB" id="3058642at2759"/>
<sequence>MPGDYSKKKRRSLSYSPYKSRGWGLPFKFDFPRKTGRCWDESTWRNSEIPEDELIKKSDAEYWPFKVEKYDGPSKGSKKDQKLYREVDIERIAWRKYGGPFHFERLLLVARHNHFFPEDPFDRFPPRYSHVLGSEDPM</sequence>
<reference evidence="1 2" key="1">
    <citation type="journal article" date="2019" name="Nat. Ecol. Evol.">
        <title>Megaphylogeny resolves global patterns of mushroom evolution.</title>
        <authorList>
            <person name="Varga T."/>
            <person name="Krizsan K."/>
            <person name="Foldi C."/>
            <person name="Dima B."/>
            <person name="Sanchez-Garcia M."/>
            <person name="Sanchez-Ramirez S."/>
            <person name="Szollosi G.J."/>
            <person name="Szarkandi J.G."/>
            <person name="Papp V."/>
            <person name="Albert L."/>
            <person name="Andreopoulos W."/>
            <person name="Angelini C."/>
            <person name="Antonin V."/>
            <person name="Barry K.W."/>
            <person name="Bougher N.L."/>
            <person name="Buchanan P."/>
            <person name="Buyck B."/>
            <person name="Bense V."/>
            <person name="Catcheside P."/>
            <person name="Chovatia M."/>
            <person name="Cooper J."/>
            <person name="Damon W."/>
            <person name="Desjardin D."/>
            <person name="Finy P."/>
            <person name="Geml J."/>
            <person name="Haridas S."/>
            <person name="Hughes K."/>
            <person name="Justo A."/>
            <person name="Karasinski D."/>
            <person name="Kautmanova I."/>
            <person name="Kiss B."/>
            <person name="Kocsube S."/>
            <person name="Kotiranta H."/>
            <person name="LaButti K.M."/>
            <person name="Lechner B.E."/>
            <person name="Liimatainen K."/>
            <person name="Lipzen A."/>
            <person name="Lukacs Z."/>
            <person name="Mihaltcheva S."/>
            <person name="Morgado L.N."/>
            <person name="Niskanen T."/>
            <person name="Noordeloos M.E."/>
            <person name="Ohm R.A."/>
            <person name="Ortiz-Santana B."/>
            <person name="Ovrebo C."/>
            <person name="Racz N."/>
            <person name="Riley R."/>
            <person name="Savchenko A."/>
            <person name="Shiryaev A."/>
            <person name="Soop K."/>
            <person name="Spirin V."/>
            <person name="Szebenyi C."/>
            <person name="Tomsovsky M."/>
            <person name="Tulloss R.E."/>
            <person name="Uehling J."/>
            <person name="Grigoriev I.V."/>
            <person name="Vagvolgyi C."/>
            <person name="Papp T."/>
            <person name="Martin F.M."/>
            <person name="Miettinen O."/>
            <person name="Hibbett D.S."/>
            <person name="Nagy L.G."/>
        </authorList>
    </citation>
    <scope>NUCLEOTIDE SEQUENCE [LARGE SCALE GENOMIC DNA]</scope>
    <source>
        <strain evidence="1 2">FP101781</strain>
    </source>
</reference>
<keyword evidence="2" id="KW-1185">Reference proteome</keyword>
<accession>A0A4Y7T625</accession>
<dbReference type="AlphaFoldDB" id="A0A4Y7T625"/>
<organism evidence="1 2">
    <name type="scientific">Coprinellus micaceus</name>
    <name type="common">Glistening ink-cap mushroom</name>
    <name type="synonym">Coprinus micaceus</name>
    <dbReference type="NCBI Taxonomy" id="71717"/>
    <lineage>
        <taxon>Eukaryota</taxon>
        <taxon>Fungi</taxon>
        <taxon>Dikarya</taxon>
        <taxon>Basidiomycota</taxon>
        <taxon>Agaricomycotina</taxon>
        <taxon>Agaricomycetes</taxon>
        <taxon>Agaricomycetidae</taxon>
        <taxon>Agaricales</taxon>
        <taxon>Agaricineae</taxon>
        <taxon>Psathyrellaceae</taxon>
        <taxon>Coprinellus</taxon>
    </lineage>
</organism>
<evidence type="ECO:0000313" key="2">
    <source>
        <dbReference type="Proteomes" id="UP000298030"/>
    </source>
</evidence>
<dbReference type="Proteomes" id="UP000298030">
    <property type="component" value="Unassembled WGS sequence"/>
</dbReference>
<gene>
    <name evidence="1" type="ORF">FA13DRAFT_1792943</name>
</gene>
<comment type="caution">
    <text evidence="1">The sequence shown here is derived from an EMBL/GenBank/DDBJ whole genome shotgun (WGS) entry which is preliminary data.</text>
</comment>
<proteinExistence type="predicted"/>
<name>A0A4Y7T625_COPMI</name>
<evidence type="ECO:0000313" key="1">
    <source>
        <dbReference type="EMBL" id="TEB29626.1"/>
    </source>
</evidence>
<dbReference type="EMBL" id="QPFP01000026">
    <property type="protein sequence ID" value="TEB29626.1"/>
    <property type="molecule type" value="Genomic_DNA"/>
</dbReference>
<protein>
    <submittedName>
        <fullName evidence="1">Uncharacterized protein</fullName>
    </submittedName>
</protein>